<reference evidence="1 2" key="1">
    <citation type="journal article" date="2023" name="Limnol Oceanogr Lett">
        <title>Environmental adaptations by the intertidal Antarctic cyanobacterium Halotia branconii CENA392 as revealed using long-read genome sequencing.</title>
        <authorList>
            <person name="Dextro R.B."/>
            <person name="Delbaje E."/>
            <person name="Freitas P.N.N."/>
            <person name="Geraldes V."/>
            <person name="Pinto E."/>
            <person name="Long P.F."/>
            <person name="Fiore M.F."/>
        </authorList>
    </citation>
    <scope>NUCLEOTIDE SEQUENCE [LARGE SCALE GENOMIC DNA]</scope>
    <source>
        <strain evidence="1 2">CENA392</strain>
    </source>
</reference>
<dbReference type="NCBIfam" id="TIGR01509">
    <property type="entry name" value="HAD-SF-IA-v3"/>
    <property type="match status" value="1"/>
</dbReference>
<dbReference type="Gene3D" id="3.40.50.1000">
    <property type="entry name" value="HAD superfamily/HAD-like"/>
    <property type="match status" value="1"/>
</dbReference>
<dbReference type="KEGG" id="hbq:QI031_15815"/>
<sequence length="225" mass="25295">MLPSIQAAIFDMDGLLFDTESIARWAWKKAIKNHGYVMSDELYNELIGRDLSSREKIFKQKYGENFPFDSVKAQRVTIGDEREMREGLPVKPGVLDLLNQLSNLGLIMALATGTSRIRTIRRLTDAGIYQYFTTIVTSEDVAKGKPAPDIFLETSRQINVAPLQCMVFEDSFVGVQAAFQAGMWTIMVPDIKQPSPEVASLAYRVFNSLEQVGELLEELFEKSTS</sequence>
<dbReference type="PANTHER" id="PTHR18901:SF38">
    <property type="entry name" value="PSEUDOURIDINE-5'-PHOSPHATASE"/>
    <property type="match status" value="1"/>
</dbReference>
<evidence type="ECO:0000313" key="1">
    <source>
        <dbReference type="EMBL" id="WGV23292.1"/>
    </source>
</evidence>
<proteinExistence type="predicted"/>
<dbReference type="InterPro" id="IPR036412">
    <property type="entry name" value="HAD-like_sf"/>
</dbReference>
<dbReference type="Proteomes" id="UP001223520">
    <property type="component" value="Chromosome"/>
</dbReference>
<evidence type="ECO:0000313" key="2">
    <source>
        <dbReference type="Proteomes" id="UP001223520"/>
    </source>
</evidence>
<protein>
    <submittedName>
        <fullName evidence="1">HAD family phosphatase</fullName>
    </submittedName>
</protein>
<dbReference type="SUPFAM" id="SSF56784">
    <property type="entry name" value="HAD-like"/>
    <property type="match status" value="1"/>
</dbReference>
<dbReference type="AlphaFoldDB" id="A0AAJ6P775"/>
<keyword evidence="2" id="KW-1185">Reference proteome</keyword>
<dbReference type="Pfam" id="PF13419">
    <property type="entry name" value="HAD_2"/>
    <property type="match status" value="1"/>
</dbReference>
<dbReference type="InterPro" id="IPR023198">
    <property type="entry name" value="PGP-like_dom2"/>
</dbReference>
<dbReference type="SFLD" id="SFLDG01129">
    <property type="entry name" value="C1.5:_HAD__Beta-PGM__Phosphata"/>
    <property type="match status" value="1"/>
</dbReference>
<gene>
    <name evidence="1" type="ORF">QI031_15815</name>
</gene>
<name>A0AAJ6P775_9CYAN</name>
<dbReference type="Gene3D" id="1.10.150.240">
    <property type="entry name" value="Putative phosphatase, domain 2"/>
    <property type="match status" value="1"/>
</dbReference>
<dbReference type="EMBL" id="CP124543">
    <property type="protein sequence ID" value="WGV23292.1"/>
    <property type="molecule type" value="Genomic_DNA"/>
</dbReference>
<dbReference type="InterPro" id="IPR006439">
    <property type="entry name" value="HAD-SF_hydro_IA"/>
</dbReference>
<dbReference type="SFLD" id="SFLDG01135">
    <property type="entry name" value="C1.5.6:_HAD__Beta-PGM__Phospha"/>
    <property type="match status" value="1"/>
</dbReference>
<accession>A0AAJ6P775</accession>
<dbReference type="InterPro" id="IPR041492">
    <property type="entry name" value="HAD_2"/>
</dbReference>
<dbReference type="SFLD" id="SFLDS00003">
    <property type="entry name" value="Haloacid_Dehalogenase"/>
    <property type="match status" value="1"/>
</dbReference>
<organism evidence="1 2">
    <name type="scientific">Halotia branconii CENA392</name>
    <dbReference type="NCBI Taxonomy" id="1539056"/>
    <lineage>
        <taxon>Bacteria</taxon>
        <taxon>Bacillati</taxon>
        <taxon>Cyanobacteriota</taxon>
        <taxon>Cyanophyceae</taxon>
        <taxon>Nostocales</taxon>
        <taxon>Nodulariaceae</taxon>
        <taxon>Halotia</taxon>
    </lineage>
</organism>
<dbReference type="PANTHER" id="PTHR18901">
    <property type="entry name" value="2-DEOXYGLUCOSE-6-PHOSPHATE PHOSPHATASE 2"/>
    <property type="match status" value="1"/>
</dbReference>
<dbReference type="CDD" id="cd07505">
    <property type="entry name" value="HAD_BPGM-like"/>
    <property type="match status" value="1"/>
</dbReference>
<dbReference type="RefSeq" id="WP_281480617.1">
    <property type="nucleotide sequence ID" value="NZ_CP124543.1"/>
</dbReference>
<dbReference type="InterPro" id="IPR023214">
    <property type="entry name" value="HAD_sf"/>
</dbReference>